<keyword evidence="1" id="KW-1133">Transmembrane helix</keyword>
<name>A0A920CTW0_9BACL</name>
<dbReference type="Pfam" id="PF06570">
    <property type="entry name" value="DUF1129"/>
    <property type="match status" value="1"/>
</dbReference>
<evidence type="ECO:0000256" key="1">
    <source>
        <dbReference type="SAM" id="Phobius"/>
    </source>
</evidence>
<evidence type="ECO:0000313" key="3">
    <source>
        <dbReference type="Proteomes" id="UP000683139"/>
    </source>
</evidence>
<evidence type="ECO:0008006" key="4">
    <source>
        <dbReference type="Google" id="ProtNLM"/>
    </source>
</evidence>
<dbReference type="SUPFAM" id="SSF158560">
    <property type="entry name" value="BH3980-like"/>
    <property type="match status" value="1"/>
</dbReference>
<feature type="transmembrane region" description="Helical" evidence="1">
    <location>
        <begin position="94"/>
        <end position="120"/>
    </location>
</feature>
<keyword evidence="3" id="KW-1185">Reference proteome</keyword>
<feature type="transmembrane region" description="Helical" evidence="1">
    <location>
        <begin position="203"/>
        <end position="220"/>
    </location>
</feature>
<proteinExistence type="predicted"/>
<dbReference type="InterPro" id="IPR009214">
    <property type="entry name" value="DUF1129"/>
</dbReference>
<accession>A0A920CTW0</accession>
<keyword evidence="1" id="KW-0812">Transmembrane</keyword>
<feature type="transmembrane region" description="Helical" evidence="1">
    <location>
        <begin position="132"/>
        <end position="154"/>
    </location>
</feature>
<gene>
    <name evidence="2" type="ORF">J40TS1_19990</name>
</gene>
<keyword evidence="1" id="KW-0472">Membrane</keyword>
<protein>
    <recommendedName>
        <fullName evidence="4">DUF1129 domain-containing protein</fullName>
    </recommendedName>
</protein>
<evidence type="ECO:0000313" key="2">
    <source>
        <dbReference type="EMBL" id="GIP16357.1"/>
    </source>
</evidence>
<dbReference type="Gene3D" id="1.10.1900.10">
    <property type="entry name" value="c-terminal domain of poly(a) binding protein"/>
    <property type="match status" value="1"/>
</dbReference>
<organism evidence="2 3">
    <name type="scientific">Paenibacillus montaniterrae</name>
    <dbReference type="NCBI Taxonomy" id="429341"/>
    <lineage>
        <taxon>Bacteria</taxon>
        <taxon>Bacillati</taxon>
        <taxon>Bacillota</taxon>
        <taxon>Bacilli</taxon>
        <taxon>Bacillales</taxon>
        <taxon>Paenibacillaceae</taxon>
        <taxon>Paenibacillus</taxon>
    </lineage>
</organism>
<dbReference type="PANTHER" id="PTHR41307:SF1">
    <property type="entry name" value="MEMBRANE PROTEIN"/>
    <property type="match status" value="1"/>
</dbReference>
<dbReference type="Proteomes" id="UP000683139">
    <property type="component" value="Unassembled WGS sequence"/>
</dbReference>
<dbReference type="RefSeq" id="WP_213514616.1">
    <property type="nucleotide sequence ID" value="NZ_BOSE01000003.1"/>
</dbReference>
<dbReference type="PANTHER" id="PTHR41307">
    <property type="entry name" value="MEMBRANE PROTEIN-RELATED"/>
    <property type="match status" value="1"/>
</dbReference>
<feature type="transmembrane region" description="Helical" evidence="1">
    <location>
        <begin position="174"/>
        <end position="191"/>
    </location>
</feature>
<dbReference type="AlphaFoldDB" id="A0A920CTW0"/>
<reference evidence="2" key="1">
    <citation type="submission" date="2021-03" db="EMBL/GenBank/DDBJ databases">
        <title>Antimicrobial resistance genes in bacteria isolated from Japanese honey, and their potential for conferring macrolide and lincosamide resistance in the American foulbrood pathogen Paenibacillus larvae.</title>
        <authorList>
            <person name="Okamoto M."/>
            <person name="Kumagai M."/>
            <person name="Kanamori H."/>
            <person name="Takamatsu D."/>
        </authorList>
    </citation>
    <scope>NUCLEOTIDE SEQUENCE</scope>
    <source>
        <strain evidence="2">J40TS1</strain>
    </source>
</reference>
<comment type="caution">
    <text evidence="2">The sequence shown here is derived from an EMBL/GenBank/DDBJ whole genome shotgun (WGS) entry which is preliminary data.</text>
</comment>
<dbReference type="EMBL" id="BOSE01000003">
    <property type="protein sequence ID" value="GIP16357.1"/>
    <property type="molecule type" value="Genomic_DNA"/>
</dbReference>
<sequence>MRTEELIQENNRKRELLNEENEKYYSGLLIYIRTSFNKSEQETEEILMEVLDHLLEAQAEGRTAEEVFGHDPKAYAQEIVGELPTALPKEIIKLLFMSGSTFLGVFAFTSGLLATILSYGFNIGEPVYHFKLGSLAVGVAASLLAVYLFVYLLLNYIRRAAFREVNKRKELISAFLIGGGSCGLFVAGLYFMPSFGVSIDIPVYWLIPSGAVLYGIGKWLEKKKS</sequence>